<dbReference type="GO" id="GO:0006633">
    <property type="term" value="P:fatty acid biosynthetic process"/>
    <property type="evidence" value="ECO:0007669"/>
    <property type="project" value="UniProtKB-KW"/>
</dbReference>
<dbReference type="FunFam" id="3.40.47.10:FF:000009">
    <property type="entry name" value="3-oxoacyl-[acyl-carrier-protein] synthase 2"/>
    <property type="match status" value="1"/>
</dbReference>
<evidence type="ECO:0000259" key="8">
    <source>
        <dbReference type="PROSITE" id="PS52004"/>
    </source>
</evidence>
<dbReference type="Pfam" id="PF00109">
    <property type="entry name" value="ketoacyl-synt"/>
    <property type="match status" value="1"/>
</dbReference>
<evidence type="ECO:0000256" key="1">
    <source>
        <dbReference type="ARBA" id="ARBA00008467"/>
    </source>
</evidence>
<dbReference type="PANTHER" id="PTHR11712:SF336">
    <property type="entry name" value="3-OXOACYL-[ACYL-CARRIER-PROTEIN] SYNTHASE, MITOCHONDRIAL"/>
    <property type="match status" value="1"/>
</dbReference>
<dbReference type="InterPro" id="IPR016039">
    <property type="entry name" value="Thiolase-like"/>
</dbReference>
<comment type="similarity">
    <text evidence="1">Belongs to the thiolase-like superfamily. Beta-ketoacyl-ACP synthases family.</text>
</comment>
<accession>A0A5J4T391</accession>
<dbReference type="NCBIfam" id="TIGR03150">
    <property type="entry name" value="fabF"/>
    <property type="match status" value="1"/>
</dbReference>
<dbReference type="GO" id="GO:0004315">
    <property type="term" value="F:3-oxoacyl-[acyl-carrier-protein] synthase activity"/>
    <property type="evidence" value="ECO:0007669"/>
    <property type="project" value="UniProtKB-EC"/>
</dbReference>
<organism evidence="9">
    <name type="scientific">termite gut metagenome</name>
    <dbReference type="NCBI Taxonomy" id="433724"/>
    <lineage>
        <taxon>unclassified sequences</taxon>
        <taxon>metagenomes</taxon>
        <taxon>organismal metagenomes</taxon>
    </lineage>
</organism>
<comment type="caution">
    <text evidence="9">The sequence shown here is derived from an EMBL/GenBank/DDBJ whole genome shotgun (WGS) entry which is preliminary data.</text>
</comment>
<evidence type="ECO:0000256" key="5">
    <source>
        <dbReference type="ARBA" id="ARBA00023098"/>
    </source>
</evidence>
<keyword evidence="3 9" id="KW-0808">Transferase</keyword>
<dbReference type="Pfam" id="PF02801">
    <property type="entry name" value="Ketoacyl-synt_C"/>
    <property type="match status" value="1"/>
</dbReference>
<dbReference type="EMBL" id="SNRY01000001">
    <property type="protein sequence ID" value="KAA6352578.1"/>
    <property type="molecule type" value="Genomic_DNA"/>
</dbReference>
<dbReference type="NCBIfam" id="NF005589">
    <property type="entry name" value="PRK07314.1"/>
    <property type="match status" value="1"/>
</dbReference>
<keyword evidence="5" id="KW-0443">Lipid metabolism</keyword>
<evidence type="ECO:0000256" key="2">
    <source>
        <dbReference type="ARBA" id="ARBA00022516"/>
    </source>
</evidence>
<dbReference type="EC" id="2.3.1.179" evidence="9"/>
<protein>
    <submittedName>
        <fullName evidence="9">3-oxoacyl-[acyl-carrier-protein] synthase 2</fullName>
        <ecNumber evidence="9">2.3.1.179</ecNumber>
    </submittedName>
</protein>
<dbReference type="GO" id="GO:0005829">
    <property type="term" value="C:cytosol"/>
    <property type="evidence" value="ECO:0007669"/>
    <property type="project" value="TreeGrafter"/>
</dbReference>
<sequence length="420" mass="44578">MELKRVVVTGLGAITPIGNTVPEFQENLFKGVSGAGSITHFDATKFKTQFACEIKNFDVTNHIDRKEARKMDAYTHYGIVVAKEAVTDSGLDIEKEDLNRIGVVFGAGIGGLSTFEEEVSNYAVNKENGPKFSPFFIPKMISDIAAGHISIMYGFHGPNYATCSACATSTNAIADAFNLIRLGKANVIVTGGAEAGVTEAGVGGFNAMHALSTRNDDAARASRPFSASRDGFVMGEGGGCLVLEELEHAKARGAKIYAEVAGTGLSADAYHLTASHPEGLGAKLVMRNALEDAGMKPEDIDYINVHGTSTPVGDISEVKAIKEVFGTHAYKLNISSSKSMTGHLLGAAGAIEAIVSILAIQESIIPPTINHAESDNDTEIDYDLNFTFNKAQKRQVNVALSNTFGFGGHNACAIFKKYVE</sequence>
<gene>
    <name evidence="9" type="ORF">EZS27_000030</name>
</gene>
<evidence type="ECO:0000256" key="3">
    <source>
        <dbReference type="ARBA" id="ARBA00022679"/>
    </source>
</evidence>
<dbReference type="InterPro" id="IPR014030">
    <property type="entry name" value="Ketoacyl_synth_N"/>
</dbReference>
<dbReference type="InterPro" id="IPR017568">
    <property type="entry name" value="3-oxoacyl-ACP_synth-2"/>
</dbReference>
<dbReference type="InterPro" id="IPR018201">
    <property type="entry name" value="Ketoacyl_synth_AS"/>
</dbReference>
<keyword evidence="7 9" id="KW-0012">Acyltransferase</keyword>
<dbReference type="SUPFAM" id="SSF53901">
    <property type="entry name" value="Thiolase-like"/>
    <property type="match status" value="2"/>
</dbReference>
<dbReference type="AlphaFoldDB" id="A0A5J4T391"/>
<dbReference type="PROSITE" id="PS52004">
    <property type="entry name" value="KS3_2"/>
    <property type="match status" value="1"/>
</dbReference>
<proteinExistence type="inferred from homology"/>
<feature type="domain" description="Ketosynthase family 3 (KS3)" evidence="8">
    <location>
        <begin position="3"/>
        <end position="417"/>
    </location>
</feature>
<dbReference type="PANTHER" id="PTHR11712">
    <property type="entry name" value="POLYKETIDE SYNTHASE-RELATED"/>
    <property type="match status" value="1"/>
</dbReference>
<keyword evidence="2" id="KW-0444">Lipid biosynthesis</keyword>
<dbReference type="CDD" id="cd00834">
    <property type="entry name" value="KAS_I_II"/>
    <property type="match status" value="1"/>
</dbReference>
<dbReference type="PIRSF" id="PIRSF000447">
    <property type="entry name" value="KAS_II"/>
    <property type="match status" value="1"/>
</dbReference>
<dbReference type="InterPro" id="IPR000794">
    <property type="entry name" value="Beta-ketoacyl_synthase"/>
</dbReference>
<dbReference type="Gene3D" id="3.40.47.10">
    <property type="match status" value="1"/>
</dbReference>
<dbReference type="InterPro" id="IPR014031">
    <property type="entry name" value="Ketoacyl_synth_C"/>
</dbReference>
<name>A0A5J4T391_9ZZZZ</name>
<dbReference type="PROSITE" id="PS00606">
    <property type="entry name" value="KS3_1"/>
    <property type="match status" value="1"/>
</dbReference>
<evidence type="ECO:0000313" key="9">
    <source>
        <dbReference type="EMBL" id="KAA6352578.1"/>
    </source>
</evidence>
<dbReference type="InterPro" id="IPR020841">
    <property type="entry name" value="PKS_Beta-ketoAc_synthase_dom"/>
</dbReference>
<evidence type="ECO:0000256" key="6">
    <source>
        <dbReference type="ARBA" id="ARBA00023160"/>
    </source>
</evidence>
<evidence type="ECO:0000256" key="7">
    <source>
        <dbReference type="ARBA" id="ARBA00023315"/>
    </source>
</evidence>
<keyword evidence="4" id="KW-0276">Fatty acid metabolism</keyword>
<dbReference type="SMART" id="SM00825">
    <property type="entry name" value="PKS_KS"/>
    <property type="match status" value="1"/>
</dbReference>
<reference evidence="9" key="1">
    <citation type="submission" date="2019-03" db="EMBL/GenBank/DDBJ databases">
        <title>Single cell metagenomics reveals metabolic interactions within the superorganism composed of flagellate Streblomastix strix and complex community of Bacteroidetes bacteria on its surface.</title>
        <authorList>
            <person name="Treitli S.C."/>
            <person name="Kolisko M."/>
            <person name="Husnik F."/>
            <person name="Keeling P."/>
            <person name="Hampl V."/>
        </authorList>
    </citation>
    <scope>NUCLEOTIDE SEQUENCE</scope>
    <source>
        <strain evidence="9">STM</strain>
    </source>
</reference>
<keyword evidence="6" id="KW-0275">Fatty acid biosynthesis</keyword>
<evidence type="ECO:0000256" key="4">
    <source>
        <dbReference type="ARBA" id="ARBA00022832"/>
    </source>
</evidence>